<gene>
    <name evidence="1" type="ORF">Y1Q_0012882</name>
</gene>
<comment type="caution">
    <text evidence="1">The sequence shown here is derived from an EMBL/GenBank/DDBJ whole genome shotgun (WGS) entry which is preliminary data.</text>
</comment>
<name>A0A151P4I0_ALLMI</name>
<dbReference type="Proteomes" id="UP000050525">
    <property type="component" value="Unassembled WGS sequence"/>
</dbReference>
<sequence length="76" mass="8852">MVVLQKKFGKVCCISLCCWQVYFKFSYFGVSLHREWSRAMQKVCNIPLEGGQAGSQLFNGRYYEDGQLPTWIHLNI</sequence>
<keyword evidence="2" id="KW-1185">Reference proteome</keyword>
<evidence type="ECO:0000313" key="2">
    <source>
        <dbReference type="Proteomes" id="UP000050525"/>
    </source>
</evidence>
<organism evidence="1 2">
    <name type="scientific">Alligator mississippiensis</name>
    <name type="common">American alligator</name>
    <dbReference type="NCBI Taxonomy" id="8496"/>
    <lineage>
        <taxon>Eukaryota</taxon>
        <taxon>Metazoa</taxon>
        <taxon>Chordata</taxon>
        <taxon>Craniata</taxon>
        <taxon>Vertebrata</taxon>
        <taxon>Euteleostomi</taxon>
        <taxon>Archelosauria</taxon>
        <taxon>Archosauria</taxon>
        <taxon>Crocodylia</taxon>
        <taxon>Alligatoridae</taxon>
        <taxon>Alligatorinae</taxon>
        <taxon>Alligator</taxon>
    </lineage>
</organism>
<evidence type="ECO:0000313" key="1">
    <source>
        <dbReference type="EMBL" id="KYO43923.1"/>
    </source>
</evidence>
<reference evidence="1 2" key="1">
    <citation type="journal article" date="2012" name="Genome Biol.">
        <title>Sequencing three crocodilian genomes to illuminate the evolution of archosaurs and amniotes.</title>
        <authorList>
            <person name="St John J.A."/>
            <person name="Braun E.L."/>
            <person name="Isberg S.R."/>
            <person name="Miles L.G."/>
            <person name="Chong A.Y."/>
            <person name="Gongora J."/>
            <person name="Dalzell P."/>
            <person name="Moran C."/>
            <person name="Bed'hom B."/>
            <person name="Abzhanov A."/>
            <person name="Burgess S.C."/>
            <person name="Cooksey A.M."/>
            <person name="Castoe T.A."/>
            <person name="Crawford N.G."/>
            <person name="Densmore L.D."/>
            <person name="Drew J.C."/>
            <person name="Edwards S.V."/>
            <person name="Faircloth B.C."/>
            <person name="Fujita M.K."/>
            <person name="Greenwold M.J."/>
            <person name="Hoffmann F.G."/>
            <person name="Howard J.M."/>
            <person name="Iguchi T."/>
            <person name="Janes D.E."/>
            <person name="Khan S.Y."/>
            <person name="Kohno S."/>
            <person name="de Koning A.J."/>
            <person name="Lance S.L."/>
            <person name="McCarthy F.M."/>
            <person name="McCormack J.E."/>
            <person name="Merchant M.E."/>
            <person name="Peterson D.G."/>
            <person name="Pollock D.D."/>
            <person name="Pourmand N."/>
            <person name="Raney B.J."/>
            <person name="Roessler K.A."/>
            <person name="Sanford J.R."/>
            <person name="Sawyer R.H."/>
            <person name="Schmidt C.J."/>
            <person name="Triplett E.W."/>
            <person name="Tuberville T.D."/>
            <person name="Venegas-Anaya M."/>
            <person name="Howard J.T."/>
            <person name="Jarvis E.D."/>
            <person name="Guillette L.J.Jr."/>
            <person name="Glenn T.C."/>
            <person name="Green R.E."/>
            <person name="Ray D.A."/>
        </authorList>
    </citation>
    <scope>NUCLEOTIDE SEQUENCE [LARGE SCALE GENOMIC DNA]</scope>
    <source>
        <strain evidence="1">KSC_2009_1</strain>
    </source>
</reference>
<protein>
    <submittedName>
        <fullName evidence="1">Uncharacterized protein</fullName>
    </submittedName>
</protein>
<proteinExistence type="predicted"/>
<accession>A0A151P4I0</accession>
<dbReference type="EMBL" id="AKHW03001049">
    <property type="protein sequence ID" value="KYO43923.1"/>
    <property type="molecule type" value="Genomic_DNA"/>
</dbReference>
<dbReference type="AlphaFoldDB" id="A0A151P4I0"/>